<keyword evidence="2" id="KW-1185">Reference proteome</keyword>
<gene>
    <name evidence="1" type="ORF">SAMN05444484_1011205</name>
</gene>
<dbReference type="STRING" id="946677.SAMN05444484_1011205"/>
<evidence type="ECO:0000313" key="2">
    <source>
        <dbReference type="Proteomes" id="UP000184028"/>
    </source>
</evidence>
<dbReference type="OrthoDB" id="1353184at2"/>
<reference evidence="2" key="1">
    <citation type="submission" date="2016-11" db="EMBL/GenBank/DDBJ databases">
        <authorList>
            <person name="Varghese N."/>
            <person name="Submissions S."/>
        </authorList>
    </citation>
    <scope>NUCLEOTIDE SEQUENCE [LARGE SCALE GENOMIC DNA]</scope>
    <source>
        <strain evidence="2">DSM 24724</strain>
    </source>
</reference>
<proteinExistence type="predicted"/>
<dbReference type="EMBL" id="FRBT01000001">
    <property type="protein sequence ID" value="SHL35594.1"/>
    <property type="molecule type" value="Genomic_DNA"/>
</dbReference>
<evidence type="ECO:0000313" key="1">
    <source>
        <dbReference type="EMBL" id="SHL35594.1"/>
    </source>
</evidence>
<dbReference type="Proteomes" id="UP000184028">
    <property type="component" value="Unassembled WGS sequence"/>
</dbReference>
<dbReference type="RefSeq" id="WP_068841009.1">
    <property type="nucleotide sequence ID" value="NZ_FRBT01000001.1"/>
</dbReference>
<name>A0A1M6ZYU1_9FLAO</name>
<dbReference type="AlphaFoldDB" id="A0A1M6ZYU1"/>
<organism evidence="1 2">
    <name type="scientific">Flavobacterium chilense</name>
    <dbReference type="NCBI Taxonomy" id="946677"/>
    <lineage>
        <taxon>Bacteria</taxon>
        <taxon>Pseudomonadati</taxon>
        <taxon>Bacteroidota</taxon>
        <taxon>Flavobacteriia</taxon>
        <taxon>Flavobacteriales</taxon>
        <taxon>Flavobacteriaceae</taxon>
        <taxon>Flavobacterium</taxon>
    </lineage>
</organism>
<sequence length="132" mass="15343">MGVILNEAKLHTILEEIDLGINKLNDQKIIAFFNFLGLKDREDIPKNFLDWQTILVVLPDRNTLQEIRAYKTLISRITFLTNTNAEQIHIYDINEWKSATQNKTALQIRQFLKTNFGGAEKISKSPDWVKLK</sequence>
<accession>A0A1M6ZYU1</accession>
<protein>
    <submittedName>
        <fullName evidence="1">Uncharacterized protein</fullName>
    </submittedName>
</protein>